<dbReference type="FunFam" id="1.10.340.70:FF:000001">
    <property type="entry name" value="Retrovirus-related Pol polyprotein from transposon gypsy-like Protein"/>
    <property type="match status" value="1"/>
</dbReference>
<keyword evidence="9" id="KW-0238">DNA-binding</keyword>
<feature type="region of interest" description="Disordered" evidence="12">
    <location>
        <begin position="721"/>
        <end position="740"/>
    </location>
</feature>
<evidence type="ECO:0000256" key="7">
    <source>
        <dbReference type="ARBA" id="ARBA00022918"/>
    </source>
</evidence>
<dbReference type="PROSITE" id="PS50878">
    <property type="entry name" value="RT_POL"/>
    <property type="match status" value="1"/>
</dbReference>
<feature type="domain" description="Chromo" evidence="13">
    <location>
        <begin position="663"/>
        <end position="726"/>
    </location>
</feature>
<evidence type="ECO:0000256" key="4">
    <source>
        <dbReference type="ARBA" id="ARBA00022801"/>
    </source>
</evidence>
<evidence type="ECO:0000256" key="5">
    <source>
        <dbReference type="ARBA" id="ARBA00022842"/>
    </source>
</evidence>
<dbReference type="PROSITE" id="PS50013">
    <property type="entry name" value="CHROMO_2"/>
    <property type="match status" value="1"/>
</dbReference>
<dbReference type="CDD" id="cd09274">
    <property type="entry name" value="RNase_HI_RT_Ty3"/>
    <property type="match status" value="1"/>
</dbReference>
<keyword evidence="7" id="KW-0695">RNA-directed DNA polymerase</keyword>
<dbReference type="FunFam" id="3.30.70.270:FF:000003">
    <property type="entry name" value="Transposon Ty3-G Gag-Pol polyprotein"/>
    <property type="match status" value="1"/>
</dbReference>
<dbReference type="SUPFAM" id="SSF56672">
    <property type="entry name" value="DNA/RNA polymerases"/>
    <property type="match status" value="1"/>
</dbReference>
<evidence type="ECO:0000313" key="16">
    <source>
        <dbReference type="EMBL" id="KAL0319903.1"/>
    </source>
</evidence>
<proteinExistence type="predicted"/>
<dbReference type="PANTHER" id="PTHR37984:SF5">
    <property type="entry name" value="PROTEIN NYNRIN-LIKE"/>
    <property type="match status" value="1"/>
</dbReference>
<dbReference type="InterPro" id="IPR056924">
    <property type="entry name" value="SH3_Tf2-1"/>
</dbReference>
<evidence type="ECO:0000256" key="11">
    <source>
        <dbReference type="ARBA" id="ARBA00023268"/>
    </source>
</evidence>
<keyword evidence="5" id="KW-0460">Magnesium</keyword>
<feature type="domain" description="Reverse transcriptase" evidence="14">
    <location>
        <begin position="1"/>
        <end position="116"/>
    </location>
</feature>
<dbReference type="Gene3D" id="3.30.70.270">
    <property type="match status" value="2"/>
</dbReference>
<dbReference type="InterPro" id="IPR043502">
    <property type="entry name" value="DNA/RNA_pol_sf"/>
</dbReference>
<dbReference type="Pfam" id="PF17919">
    <property type="entry name" value="RT_RNaseH_2"/>
    <property type="match status" value="1"/>
</dbReference>
<dbReference type="InterPro" id="IPR036397">
    <property type="entry name" value="RNaseH_sf"/>
</dbReference>
<dbReference type="GO" id="GO:0003677">
    <property type="term" value="F:DNA binding"/>
    <property type="evidence" value="ECO:0007669"/>
    <property type="project" value="UniProtKB-KW"/>
</dbReference>
<evidence type="ECO:0000256" key="3">
    <source>
        <dbReference type="ARBA" id="ARBA00022750"/>
    </source>
</evidence>
<dbReference type="Pfam" id="PF00385">
    <property type="entry name" value="Chromo"/>
    <property type="match status" value="1"/>
</dbReference>
<dbReference type="Gene3D" id="1.10.340.70">
    <property type="match status" value="1"/>
</dbReference>
<dbReference type="GO" id="GO:0003964">
    <property type="term" value="F:RNA-directed DNA polymerase activity"/>
    <property type="evidence" value="ECO:0007669"/>
    <property type="project" value="UniProtKB-KW"/>
</dbReference>
<dbReference type="GO" id="GO:0046872">
    <property type="term" value="F:metal ion binding"/>
    <property type="evidence" value="ECO:0007669"/>
    <property type="project" value="UniProtKB-KW"/>
</dbReference>
<dbReference type="InterPro" id="IPR000953">
    <property type="entry name" value="Chromo/chromo_shadow_dom"/>
</dbReference>
<accession>A0AAW2LMH8</accession>
<dbReference type="Pfam" id="PF00078">
    <property type="entry name" value="RVT_1"/>
    <property type="match status" value="1"/>
</dbReference>
<keyword evidence="1" id="KW-0645">Protease</keyword>
<evidence type="ECO:0000259" key="15">
    <source>
        <dbReference type="PROSITE" id="PS50994"/>
    </source>
</evidence>
<organism evidence="16">
    <name type="scientific">Sesamum radiatum</name>
    <name type="common">Black benniseed</name>
    <dbReference type="NCBI Taxonomy" id="300843"/>
    <lineage>
        <taxon>Eukaryota</taxon>
        <taxon>Viridiplantae</taxon>
        <taxon>Streptophyta</taxon>
        <taxon>Embryophyta</taxon>
        <taxon>Tracheophyta</taxon>
        <taxon>Spermatophyta</taxon>
        <taxon>Magnoliopsida</taxon>
        <taxon>eudicotyledons</taxon>
        <taxon>Gunneridae</taxon>
        <taxon>Pentapetalae</taxon>
        <taxon>asterids</taxon>
        <taxon>lamiids</taxon>
        <taxon>Lamiales</taxon>
        <taxon>Pedaliaceae</taxon>
        <taxon>Sesamum</taxon>
    </lineage>
</organism>
<dbReference type="InterPro" id="IPR043128">
    <property type="entry name" value="Rev_trsase/Diguanyl_cyclase"/>
</dbReference>
<dbReference type="Pfam" id="PF17921">
    <property type="entry name" value="Integrase_H2C2"/>
    <property type="match status" value="1"/>
</dbReference>
<keyword evidence="10" id="KW-0233">DNA recombination</keyword>
<feature type="domain" description="Integrase catalytic" evidence="15">
    <location>
        <begin position="462"/>
        <end position="590"/>
    </location>
</feature>
<dbReference type="InterPro" id="IPR000477">
    <property type="entry name" value="RT_dom"/>
</dbReference>
<evidence type="ECO:0000256" key="12">
    <source>
        <dbReference type="SAM" id="MobiDB-lite"/>
    </source>
</evidence>
<evidence type="ECO:0000256" key="6">
    <source>
        <dbReference type="ARBA" id="ARBA00022908"/>
    </source>
</evidence>
<dbReference type="GO" id="GO:0004190">
    <property type="term" value="F:aspartic-type endopeptidase activity"/>
    <property type="evidence" value="ECO:0007669"/>
    <property type="project" value="UniProtKB-KW"/>
</dbReference>
<reference evidence="16" key="2">
    <citation type="journal article" date="2024" name="Plant">
        <title>Genomic evolution and insights into agronomic trait innovations of Sesamum species.</title>
        <authorList>
            <person name="Miao H."/>
            <person name="Wang L."/>
            <person name="Qu L."/>
            <person name="Liu H."/>
            <person name="Sun Y."/>
            <person name="Le M."/>
            <person name="Wang Q."/>
            <person name="Wei S."/>
            <person name="Zheng Y."/>
            <person name="Lin W."/>
            <person name="Duan Y."/>
            <person name="Cao H."/>
            <person name="Xiong S."/>
            <person name="Wang X."/>
            <person name="Wei L."/>
            <person name="Li C."/>
            <person name="Ma Q."/>
            <person name="Ju M."/>
            <person name="Zhao R."/>
            <person name="Li G."/>
            <person name="Mu C."/>
            <person name="Tian Q."/>
            <person name="Mei H."/>
            <person name="Zhang T."/>
            <person name="Gao T."/>
            <person name="Zhang H."/>
        </authorList>
    </citation>
    <scope>NUCLEOTIDE SEQUENCE</scope>
    <source>
        <strain evidence="16">G02</strain>
    </source>
</reference>
<evidence type="ECO:0000256" key="1">
    <source>
        <dbReference type="ARBA" id="ARBA00022670"/>
    </source>
</evidence>
<comment type="caution">
    <text evidence="16">The sequence shown here is derived from an EMBL/GenBank/DDBJ whole genome shotgun (WGS) entry which is preliminary data.</text>
</comment>
<dbReference type="InterPro" id="IPR016197">
    <property type="entry name" value="Chromo-like_dom_sf"/>
</dbReference>
<dbReference type="Gene3D" id="3.10.10.10">
    <property type="entry name" value="HIV Type 1 Reverse Transcriptase, subunit A, domain 1"/>
    <property type="match status" value="1"/>
</dbReference>
<dbReference type="GO" id="GO:0015074">
    <property type="term" value="P:DNA integration"/>
    <property type="evidence" value="ECO:0007669"/>
    <property type="project" value="UniProtKB-KW"/>
</dbReference>
<dbReference type="InterPro" id="IPR041588">
    <property type="entry name" value="Integrase_H2C2"/>
</dbReference>
<dbReference type="CDD" id="cd01647">
    <property type="entry name" value="RT_LTR"/>
    <property type="match status" value="1"/>
</dbReference>
<sequence length="740" mass="85571">MIDLRLGYWQVQIKEGDEAKTTVVTRYGAFEFLVMPFGLTNAPATFCTLMNQVLHGFLDEFVVVYLDDIVIYSRTLAEHVEHLRQVLARLREYELYAKVSKCSFAQETISFLGHIVERGRIRMDPKKVQAIEEWQPPSDVYDLRSFLGLVNYYRRFVKDYSKIAWPMTDLLKKTEAWNWTPQCQVSFDDLKRAMVTDPVLALPDMSKPFVVETDASNLALGGVIMQDGHPVAFENRKLKDAERCYSAHEKELLAVVHYLRLWRHYLLGSPFVVKTNNTAVSHFMTQPKLTSRQARWQELLSEFHFVLEYRAGSSNHVADALSRRADLASLVSVAALSSSAFATSIRDRARELLPKDSAAQGLVHLVEQGKARQFWLDDGLLMTKGNRLYVPKGGDLRKSLISECHDTLWAGHQVEERTYALVQRAYYWPQMRDDVETYVRTCLICQQDKADHQKKAAPKHVTAEGTAHLFFKHIVKYWGLPKDIVSDRDSRFTGVFWTELFKILGSKLSMSSSYHPQSDGQTERFNSMLEDTFDTSCEEWKQNVDIARSCLEKAQKRMKKYADQNRRFIEFSAGDLVMVKVPDPRLSKSSRGRDPRLMQKYVGHLPITKRIETVAYRIELPSWWKIHNVFHVSQLKKYSADREDDTSNQPSRPQLELTKMKEKVVEVILNHRVTRTAKREHTEYLVKWKGYSSEENTWERVTNLKPFLPLVEAYHASHAPRTSLSQVGENVKGRPHTRPP</sequence>
<gene>
    <name evidence="16" type="ORF">Sradi_5251800</name>
</gene>
<name>A0AAW2LMH8_SESRA</name>
<dbReference type="SMART" id="SM00298">
    <property type="entry name" value="CHROMO"/>
    <property type="match status" value="1"/>
</dbReference>
<evidence type="ECO:0000256" key="10">
    <source>
        <dbReference type="ARBA" id="ARBA00023172"/>
    </source>
</evidence>
<keyword evidence="6" id="KW-0229">DNA integration</keyword>
<dbReference type="InterPro" id="IPR050951">
    <property type="entry name" value="Retrovirus_Pol_polyprotein"/>
</dbReference>
<dbReference type="CDD" id="cd00024">
    <property type="entry name" value="CD_CSD"/>
    <property type="match status" value="1"/>
</dbReference>
<keyword evidence="8" id="KW-0548">Nucleotidyltransferase</keyword>
<dbReference type="InterPro" id="IPR001584">
    <property type="entry name" value="Integrase_cat-core"/>
</dbReference>
<dbReference type="AlphaFoldDB" id="A0AAW2LMH8"/>
<dbReference type="PROSITE" id="PS50994">
    <property type="entry name" value="INTEGRASE"/>
    <property type="match status" value="1"/>
</dbReference>
<dbReference type="Pfam" id="PF24626">
    <property type="entry name" value="SH3_Tf2-1"/>
    <property type="match status" value="1"/>
</dbReference>
<reference evidence="16" key="1">
    <citation type="submission" date="2020-06" db="EMBL/GenBank/DDBJ databases">
        <authorList>
            <person name="Li T."/>
            <person name="Hu X."/>
            <person name="Zhang T."/>
            <person name="Song X."/>
            <person name="Zhang H."/>
            <person name="Dai N."/>
            <person name="Sheng W."/>
            <person name="Hou X."/>
            <person name="Wei L."/>
        </authorList>
    </citation>
    <scope>NUCLEOTIDE SEQUENCE</scope>
    <source>
        <strain evidence="16">G02</strain>
        <tissue evidence="16">Leaf</tissue>
    </source>
</reference>
<keyword evidence="2" id="KW-0479">Metal-binding</keyword>
<evidence type="ECO:0000256" key="2">
    <source>
        <dbReference type="ARBA" id="ARBA00022723"/>
    </source>
</evidence>
<dbReference type="InterPro" id="IPR041577">
    <property type="entry name" value="RT_RNaseH_2"/>
</dbReference>
<keyword evidence="11" id="KW-0511">Multifunctional enzyme</keyword>
<dbReference type="GO" id="GO:0006508">
    <property type="term" value="P:proteolysis"/>
    <property type="evidence" value="ECO:0007669"/>
    <property type="project" value="UniProtKB-KW"/>
</dbReference>
<keyword evidence="3" id="KW-0064">Aspartyl protease</keyword>
<evidence type="ECO:0000259" key="14">
    <source>
        <dbReference type="PROSITE" id="PS50878"/>
    </source>
</evidence>
<dbReference type="PANTHER" id="PTHR37984">
    <property type="entry name" value="PROTEIN CBG26694"/>
    <property type="match status" value="1"/>
</dbReference>
<dbReference type="SUPFAM" id="SSF54160">
    <property type="entry name" value="Chromo domain-like"/>
    <property type="match status" value="1"/>
</dbReference>
<dbReference type="Gene3D" id="2.40.50.40">
    <property type="match status" value="1"/>
</dbReference>
<dbReference type="InterPro" id="IPR012337">
    <property type="entry name" value="RNaseH-like_sf"/>
</dbReference>
<dbReference type="InterPro" id="IPR023780">
    <property type="entry name" value="Chromo_domain"/>
</dbReference>
<evidence type="ECO:0000259" key="13">
    <source>
        <dbReference type="PROSITE" id="PS50013"/>
    </source>
</evidence>
<dbReference type="FunFam" id="3.30.70.270:FF:000020">
    <property type="entry name" value="Transposon Tf2-6 polyprotein-like Protein"/>
    <property type="match status" value="1"/>
</dbReference>
<keyword evidence="8" id="KW-0239">DNA-directed DNA polymerase</keyword>
<keyword evidence="8" id="KW-0808">Transferase</keyword>
<dbReference type="GO" id="GO:0006310">
    <property type="term" value="P:DNA recombination"/>
    <property type="evidence" value="ECO:0007669"/>
    <property type="project" value="UniProtKB-KW"/>
</dbReference>
<keyword evidence="4" id="KW-0378">Hydrolase</keyword>
<dbReference type="Gene3D" id="3.30.420.10">
    <property type="entry name" value="Ribonuclease H-like superfamily/Ribonuclease H"/>
    <property type="match status" value="1"/>
</dbReference>
<dbReference type="SUPFAM" id="SSF53098">
    <property type="entry name" value="Ribonuclease H-like"/>
    <property type="match status" value="1"/>
</dbReference>
<evidence type="ECO:0000256" key="9">
    <source>
        <dbReference type="ARBA" id="ARBA00023125"/>
    </source>
</evidence>
<evidence type="ECO:0000256" key="8">
    <source>
        <dbReference type="ARBA" id="ARBA00022932"/>
    </source>
</evidence>
<dbReference type="GO" id="GO:0003887">
    <property type="term" value="F:DNA-directed DNA polymerase activity"/>
    <property type="evidence" value="ECO:0007669"/>
    <property type="project" value="UniProtKB-KW"/>
</dbReference>
<dbReference type="EMBL" id="JACGWJ010000024">
    <property type="protein sequence ID" value="KAL0319903.1"/>
    <property type="molecule type" value="Genomic_DNA"/>
</dbReference>
<protein>
    <submittedName>
        <fullName evidence="16">Transposon Tf2-12 polyprotein</fullName>
    </submittedName>
</protein>